<feature type="domain" description="AAA+ ATPase" evidence="1">
    <location>
        <begin position="35"/>
        <end position="177"/>
    </location>
</feature>
<name>A0A968KUA3_9SPIO</name>
<dbReference type="EMBL" id="JAATLM010000001">
    <property type="protein sequence ID" value="NIZ69334.1"/>
    <property type="molecule type" value="Genomic_DNA"/>
</dbReference>
<comment type="caution">
    <text evidence="2">The sequence shown here is derived from an EMBL/GenBank/DDBJ whole genome shotgun (WGS) entry which is preliminary data.</text>
</comment>
<organism evidence="2 3">
    <name type="scientific">Entomospira culicis</name>
    <dbReference type="NCBI Taxonomy" id="2719989"/>
    <lineage>
        <taxon>Bacteria</taxon>
        <taxon>Pseudomonadati</taxon>
        <taxon>Spirochaetota</taxon>
        <taxon>Spirochaetia</taxon>
        <taxon>Spirochaetales</taxon>
        <taxon>Spirochaetaceae</taxon>
        <taxon>Entomospira</taxon>
    </lineage>
</organism>
<dbReference type="SUPFAM" id="SSF52540">
    <property type="entry name" value="P-loop containing nucleoside triphosphate hydrolases"/>
    <property type="match status" value="1"/>
</dbReference>
<dbReference type="PANTHER" id="PTHR42759">
    <property type="entry name" value="MOXR FAMILY PROTEIN"/>
    <property type="match status" value="1"/>
</dbReference>
<dbReference type="InterPro" id="IPR003593">
    <property type="entry name" value="AAA+_ATPase"/>
</dbReference>
<gene>
    <name evidence="2" type="ORF">HCT48_03785</name>
</gene>
<keyword evidence="3" id="KW-1185">Reference proteome</keyword>
<sequence>MQDIYNKIDHLKQEMNNVIIGKSQFIDYLLVGFFAGGHVLIEDVPGLGKTTTAKALGHTISGAKISRIQCTPDLLPYDITGVEFYDAKNQSFRFEQGPIFADIILADELNRANPRTQSALLEAMAERQVTISNQTHQLSDIFFVIATQNPVDTDASYPLPIAELDRFLFKLTMGYPSLEDEKVLLQIALTKSYLEKEVQSMDITEIRAIKQAVHTIECSDGILQLVAKIMHDCRKHEEILLGPSPRAAIQLIHAAKALALLKHRAFVIDEDIKEILPIALPHRMKAQHAQSDLSKIILDIYSANWREILRH</sequence>
<dbReference type="InterPro" id="IPR041628">
    <property type="entry name" value="ChlI/MoxR_AAA_lid"/>
</dbReference>
<dbReference type="GO" id="GO:0005524">
    <property type="term" value="F:ATP binding"/>
    <property type="evidence" value="ECO:0007669"/>
    <property type="project" value="InterPro"/>
</dbReference>
<dbReference type="Pfam" id="PF07726">
    <property type="entry name" value="AAA_3"/>
    <property type="match status" value="1"/>
</dbReference>
<dbReference type="Gene3D" id="1.10.8.80">
    <property type="entry name" value="Magnesium chelatase subunit I, C-Terminal domain"/>
    <property type="match status" value="1"/>
</dbReference>
<proteinExistence type="predicted"/>
<dbReference type="PIRSF" id="PIRSF002849">
    <property type="entry name" value="AAA_ATPase_chaperone_MoxR_prd"/>
    <property type="match status" value="1"/>
</dbReference>
<dbReference type="Proteomes" id="UP000778951">
    <property type="component" value="Unassembled WGS sequence"/>
</dbReference>
<dbReference type="InterPro" id="IPR011703">
    <property type="entry name" value="ATPase_AAA-3"/>
</dbReference>
<dbReference type="InterPro" id="IPR050764">
    <property type="entry name" value="CbbQ/NirQ/NorQ/GpvN"/>
</dbReference>
<dbReference type="Gene3D" id="3.40.50.300">
    <property type="entry name" value="P-loop containing nucleotide triphosphate hydrolases"/>
    <property type="match status" value="1"/>
</dbReference>
<protein>
    <submittedName>
        <fullName evidence="2">AAA domain-containing protein</fullName>
    </submittedName>
</protein>
<dbReference type="GO" id="GO:0016887">
    <property type="term" value="F:ATP hydrolysis activity"/>
    <property type="evidence" value="ECO:0007669"/>
    <property type="project" value="InterPro"/>
</dbReference>
<reference evidence="2" key="1">
    <citation type="submission" date="2020-03" db="EMBL/GenBank/DDBJ databases">
        <title>Spirochaetal bacteria isolated from arthropods constitute a novel genus Entomospira genus novum within the order Spirochaetales.</title>
        <authorList>
            <person name="Grana-Miraglia L."/>
            <person name="Sikutova S."/>
            <person name="Fingerle V."/>
            <person name="Sing A."/>
            <person name="Castillo-Ramirez S."/>
            <person name="Margos G."/>
            <person name="Rudolf I."/>
        </authorList>
    </citation>
    <scope>NUCLEOTIDE SEQUENCE</scope>
    <source>
        <strain evidence="2">BR149</strain>
    </source>
</reference>
<dbReference type="InterPro" id="IPR027417">
    <property type="entry name" value="P-loop_NTPase"/>
</dbReference>
<evidence type="ECO:0000259" key="1">
    <source>
        <dbReference type="SMART" id="SM00382"/>
    </source>
</evidence>
<evidence type="ECO:0000313" key="3">
    <source>
        <dbReference type="Proteomes" id="UP000778951"/>
    </source>
</evidence>
<dbReference type="Pfam" id="PF17863">
    <property type="entry name" value="AAA_lid_2"/>
    <property type="match status" value="1"/>
</dbReference>
<dbReference type="AlphaFoldDB" id="A0A968KUA3"/>
<dbReference type="PANTHER" id="PTHR42759:SF5">
    <property type="entry name" value="METHANOL DEHYDROGENASE REGULATOR"/>
    <property type="match status" value="1"/>
</dbReference>
<dbReference type="SMART" id="SM00382">
    <property type="entry name" value="AAA"/>
    <property type="match status" value="1"/>
</dbReference>
<evidence type="ECO:0000313" key="2">
    <source>
        <dbReference type="EMBL" id="NIZ69334.1"/>
    </source>
</evidence>
<dbReference type="CDD" id="cd00009">
    <property type="entry name" value="AAA"/>
    <property type="match status" value="1"/>
</dbReference>
<accession>A0A968KUA3</accession>
<dbReference type="RefSeq" id="WP_167695428.1">
    <property type="nucleotide sequence ID" value="NZ_CP118181.1"/>
</dbReference>